<dbReference type="AlphaFoldDB" id="A0A066WJL3"/>
<dbReference type="RefSeq" id="XP_013245587.1">
    <property type="nucleotide sequence ID" value="XM_013390133.1"/>
</dbReference>
<accession>A0A066WJL3</accession>
<keyword evidence="2" id="KW-1185">Reference proteome</keyword>
<evidence type="ECO:0000313" key="2">
    <source>
        <dbReference type="Proteomes" id="UP000027361"/>
    </source>
</evidence>
<proteinExistence type="predicted"/>
<name>A0A066WJL3_TILAU</name>
<sequence length="105" mass="11563">MIPIIDKPNSSAFLDTLGRVVSIALGDNLRHGPFGDVPLHIRDVKLFRQPREAAEAWTHPARCVRVRSYIAEAFASGTGFAIGRRRRTGLIVPNPNGRTHPIVEA</sequence>
<gene>
    <name evidence="1" type="ORF">K437DRAFT_163469</name>
</gene>
<organism evidence="1 2">
    <name type="scientific">Tilletiaria anomala (strain ATCC 24038 / CBS 436.72 / UBC 951)</name>
    <dbReference type="NCBI Taxonomy" id="1037660"/>
    <lineage>
        <taxon>Eukaryota</taxon>
        <taxon>Fungi</taxon>
        <taxon>Dikarya</taxon>
        <taxon>Basidiomycota</taxon>
        <taxon>Ustilaginomycotina</taxon>
        <taxon>Exobasidiomycetes</taxon>
        <taxon>Georgefischeriales</taxon>
        <taxon>Tilletiariaceae</taxon>
        <taxon>Tilletiaria</taxon>
    </lineage>
</organism>
<dbReference type="HOGENOM" id="CLU_2238479_0_0_1"/>
<dbReference type="InParanoid" id="A0A066WJL3"/>
<dbReference type="EMBL" id="JMSN01000007">
    <property type="protein sequence ID" value="KDN52748.1"/>
    <property type="molecule type" value="Genomic_DNA"/>
</dbReference>
<dbReference type="Proteomes" id="UP000027361">
    <property type="component" value="Unassembled WGS sequence"/>
</dbReference>
<dbReference type="GeneID" id="25261757"/>
<comment type="caution">
    <text evidence="1">The sequence shown here is derived from an EMBL/GenBank/DDBJ whole genome shotgun (WGS) entry which is preliminary data.</text>
</comment>
<evidence type="ECO:0000313" key="1">
    <source>
        <dbReference type="EMBL" id="KDN52748.1"/>
    </source>
</evidence>
<reference evidence="1 2" key="1">
    <citation type="submission" date="2014-05" db="EMBL/GenBank/DDBJ databases">
        <title>Draft genome sequence of a rare smut relative, Tilletiaria anomala UBC 951.</title>
        <authorList>
            <consortium name="DOE Joint Genome Institute"/>
            <person name="Toome M."/>
            <person name="Kuo A."/>
            <person name="Henrissat B."/>
            <person name="Lipzen A."/>
            <person name="Tritt A."/>
            <person name="Yoshinaga Y."/>
            <person name="Zane M."/>
            <person name="Barry K."/>
            <person name="Grigoriev I.V."/>
            <person name="Spatafora J.W."/>
            <person name="Aimea M.C."/>
        </authorList>
    </citation>
    <scope>NUCLEOTIDE SEQUENCE [LARGE SCALE GENOMIC DNA]</scope>
    <source>
        <strain evidence="1 2">UBC 951</strain>
    </source>
</reference>
<protein>
    <submittedName>
        <fullName evidence="1">Uncharacterized protein</fullName>
    </submittedName>
</protein>